<keyword evidence="1" id="KW-0472">Membrane</keyword>
<dbReference type="PANTHER" id="PTHR21523">
    <property type="match status" value="1"/>
</dbReference>
<evidence type="ECO:0000256" key="1">
    <source>
        <dbReference type="SAM" id="Phobius"/>
    </source>
</evidence>
<evidence type="ECO:0000313" key="3">
    <source>
        <dbReference type="Proteomes" id="UP000024635"/>
    </source>
</evidence>
<proteinExistence type="predicted"/>
<dbReference type="PANTHER" id="PTHR21523:SF37">
    <property type="entry name" value="MLT-TEN (MLT-10) RELATED"/>
    <property type="match status" value="1"/>
</dbReference>
<comment type="caution">
    <text evidence="2">The sequence shown here is derived from an EMBL/GenBank/DDBJ whole genome shotgun (WGS) entry which is preliminary data.</text>
</comment>
<dbReference type="STRING" id="53326.A0A016VED2"/>
<dbReference type="OrthoDB" id="5917548at2759"/>
<keyword evidence="3" id="KW-1185">Reference proteome</keyword>
<dbReference type="InterPro" id="IPR006954">
    <property type="entry name" value="Mlt-10-like"/>
</dbReference>
<keyword evidence="1" id="KW-1133">Transmembrane helix</keyword>
<reference evidence="3" key="1">
    <citation type="journal article" date="2015" name="Nat. Genet.">
        <title>The genome and transcriptome of the zoonotic hookworm Ancylostoma ceylanicum identify infection-specific gene families.</title>
        <authorList>
            <person name="Schwarz E.M."/>
            <person name="Hu Y."/>
            <person name="Antoshechkin I."/>
            <person name="Miller M.M."/>
            <person name="Sternberg P.W."/>
            <person name="Aroian R.V."/>
        </authorList>
    </citation>
    <scope>NUCLEOTIDE SEQUENCE</scope>
    <source>
        <strain evidence="3">HY135</strain>
    </source>
</reference>
<dbReference type="EMBL" id="JARK01001347">
    <property type="protein sequence ID" value="EYC26014.1"/>
    <property type="molecule type" value="Genomic_DNA"/>
</dbReference>
<organism evidence="2 3">
    <name type="scientific">Ancylostoma ceylanicum</name>
    <dbReference type="NCBI Taxonomy" id="53326"/>
    <lineage>
        <taxon>Eukaryota</taxon>
        <taxon>Metazoa</taxon>
        <taxon>Ecdysozoa</taxon>
        <taxon>Nematoda</taxon>
        <taxon>Chromadorea</taxon>
        <taxon>Rhabditida</taxon>
        <taxon>Rhabditina</taxon>
        <taxon>Rhabditomorpha</taxon>
        <taxon>Strongyloidea</taxon>
        <taxon>Ancylostomatidae</taxon>
        <taxon>Ancylostomatinae</taxon>
        <taxon>Ancylostoma</taxon>
    </lineage>
</organism>
<feature type="transmembrane region" description="Helical" evidence="1">
    <location>
        <begin position="417"/>
        <end position="439"/>
    </location>
</feature>
<feature type="transmembrane region" description="Helical" evidence="1">
    <location>
        <begin position="347"/>
        <end position="368"/>
    </location>
</feature>
<gene>
    <name evidence="2" type="primary">Acey_s0011.g1512</name>
    <name evidence="2" type="ORF">Y032_0011g1512</name>
</gene>
<name>A0A016VED2_9BILA</name>
<keyword evidence="1" id="KW-0812">Transmembrane</keyword>
<dbReference type="AlphaFoldDB" id="A0A016VED2"/>
<feature type="transmembrane region" description="Helical" evidence="1">
    <location>
        <begin position="445"/>
        <end position="464"/>
    </location>
</feature>
<protein>
    <submittedName>
        <fullName evidence="2">Uncharacterized protein</fullName>
    </submittedName>
</protein>
<evidence type="ECO:0000313" key="2">
    <source>
        <dbReference type="EMBL" id="EYC26014.1"/>
    </source>
</evidence>
<dbReference type="Proteomes" id="UP000024635">
    <property type="component" value="Unassembled WGS sequence"/>
</dbReference>
<feature type="transmembrane region" description="Helical" evidence="1">
    <location>
        <begin position="388"/>
        <end position="405"/>
    </location>
</feature>
<sequence>MKTFRLRWKQLIAEIREEGNKIKRQEKARRMVDKRMKLFLRTLQKEGVDRDSINRMNLFGDEDNDIQTEELMKKAYQQEHKETEQDKLLKAPIDLVRQAVKISMMMSGNNVSNFDEKNFKMVSPRFLPVVPEEDDEDDINFLSPSLFALHNDGSGIEKETSLASAMKIFGEKDNAALLNFIMEASGVSDALDNMKNGKYTFNNRQNDNPLYSPEGQPLWFSKENVTELFGEREKNKVEAFEKLQKSYTEEQMAQMNSTGYIVMNEEQREMIYGPSSPYHDPETYKSLSNASATDIPVMLEKAVRGIAAETMKFKVERRKEIVLSPLIFTPVVLDPATASQPIILSPLLFDPLVLSPAVFGVLVLSPFAFVPNILGPRVLSPVILSPNIWSPLVLTPLCLAPIILNPGVGNPLILSPLALSPFILSPVALNPLILSPFVLNPFIGIPHTLSPIVLSPFVLSPVIYSPPYYSAFFMSPHALSPSIESHGQHFISILSPSWLS</sequence>
<accession>A0A016VED2</accession>
<dbReference type="Pfam" id="PF04870">
    <property type="entry name" value="Moulting_cycle"/>
    <property type="match status" value="1"/>
</dbReference>